<dbReference type="SUPFAM" id="SSF51316">
    <property type="entry name" value="Mss4-like"/>
    <property type="match status" value="1"/>
</dbReference>
<keyword evidence="2" id="KW-0479">Metal-binding</keyword>
<accession>X7E3J6</accession>
<feature type="domain" description="CENP-V/GFA" evidence="4">
    <location>
        <begin position="1"/>
        <end position="119"/>
    </location>
</feature>
<evidence type="ECO:0000313" key="6">
    <source>
        <dbReference type="Proteomes" id="UP000022447"/>
    </source>
</evidence>
<dbReference type="InterPro" id="IPR011057">
    <property type="entry name" value="Mss4-like_sf"/>
</dbReference>
<proteinExistence type="inferred from homology"/>
<gene>
    <name evidence="5" type="ORF">OCH239_22265</name>
</gene>
<dbReference type="PROSITE" id="PS51891">
    <property type="entry name" value="CENP_V_GFA"/>
    <property type="match status" value="1"/>
</dbReference>
<name>X7E3J6_9RHOB</name>
<dbReference type="GO" id="GO:0046872">
    <property type="term" value="F:metal ion binding"/>
    <property type="evidence" value="ECO:0007669"/>
    <property type="project" value="UniProtKB-KW"/>
</dbReference>
<protein>
    <recommendedName>
        <fullName evidence="4">CENP-V/GFA domain-containing protein</fullName>
    </recommendedName>
</protein>
<reference evidence="5 6" key="1">
    <citation type="submission" date="2014-01" db="EMBL/GenBank/DDBJ databases">
        <title>Roseivivax halodurans JCM 10272 Genome Sequencing.</title>
        <authorList>
            <person name="Lai Q."/>
            <person name="Li G."/>
            <person name="Shao Z."/>
        </authorList>
    </citation>
    <scope>NUCLEOTIDE SEQUENCE [LARGE SCALE GENOMIC DNA]</scope>
    <source>
        <strain evidence="5 6">JCM 10272</strain>
    </source>
</reference>
<evidence type="ECO:0000256" key="2">
    <source>
        <dbReference type="ARBA" id="ARBA00022723"/>
    </source>
</evidence>
<dbReference type="Gene3D" id="2.170.150.70">
    <property type="match status" value="1"/>
</dbReference>
<sequence length="139" mass="15052">MTGTCLCGAVSVTIDAKPDFIHDCNCDLCRKSGGAWGYFSASQISTDGSTLSVMRTDKAEPAAEVHSCRSCSATTHFTMAKSFTDKHGPIDMVGVNMRLFSPMDLEGVEVRFPNGRDWSGDGAFEYRRPAITIGDDIGW</sequence>
<comment type="similarity">
    <text evidence="1">Belongs to the Gfa family.</text>
</comment>
<dbReference type="RefSeq" id="WP_037267432.1">
    <property type="nucleotide sequence ID" value="NZ_JALZ01000092.1"/>
</dbReference>
<dbReference type="AlphaFoldDB" id="X7E3J6"/>
<dbReference type="EMBL" id="JALZ01000092">
    <property type="protein sequence ID" value="ETX10410.1"/>
    <property type="molecule type" value="Genomic_DNA"/>
</dbReference>
<dbReference type="InterPro" id="IPR006913">
    <property type="entry name" value="CENP-V/GFA"/>
</dbReference>
<dbReference type="GO" id="GO:0016846">
    <property type="term" value="F:carbon-sulfur lyase activity"/>
    <property type="evidence" value="ECO:0007669"/>
    <property type="project" value="InterPro"/>
</dbReference>
<dbReference type="eggNOG" id="COG3791">
    <property type="taxonomic scope" value="Bacteria"/>
</dbReference>
<evidence type="ECO:0000259" key="4">
    <source>
        <dbReference type="PROSITE" id="PS51891"/>
    </source>
</evidence>
<dbReference type="OrthoDB" id="9807246at2"/>
<keyword evidence="6" id="KW-1185">Reference proteome</keyword>
<dbReference type="Proteomes" id="UP000022447">
    <property type="component" value="Unassembled WGS sequence"/>
</dbReference>
<comment type="caution">
    <text evidence="5">The sequence shown here is derived from an EMBL/GenBank/DDBJ whole genome shotgun (WGS) entry which is preliminary data.</text>
</comment>
<evidence type="ECO:0000256" key="1">
    <source>
        <dbReference type="ARBA" id="ARBA00005495"/>
    </source>
</evidence>
<evidence type="ECO:0000256" key="3">
    <source>
        <dbReference type="ARBA" id="ARBA00022833"/>
    </source>
</evidence>
<organism evidence="5 6">
    <name type="scientific">Roseivivax halodurans JCM 10272</name>
    <dbReference type="NCBI Taxonomy" id="1449350"/>
    <lineage>
        <taxon>Bacteria</taxon>
        <taxon>Pseudomonadati</taxon>
        <taxon>Pseudomonadota</taxon>
        <taxon>Alphaproteobacteria</taxon>
        <taxon>Rhodobacterales</taxon>
        <taxon>Roseobacteraceae</taxon>
        <taxon>Roseivivax</taxon>
    </lineage>
</organism>
<dbReference type="Pfam" id="PF04828">
    <property type="entry name" value="GFA"/>
    <property type="match status" value="1"/>
</dbReference>
<evidence type="ECO:0000313" key="5">
    <source>
        <dbReference type="EMBL" id="ETX10410.1"/>
    </source>
</evidence>
<keyword evidence="3" id="KW-0862">Zinc</keyword>